<comment type="catalytic activity">
    <reaction evidence="1">
        <text>Hydrolysis of DNA containing ring-opened 7-methylguanine residues, releasing 2,6-diamino-4-hydroxy-5-(N-methyl)formamidopyrimidine.</text>
        <dbReference type="EC" id="3.2.2.23"/>
    </reaction>
</comment>
<evidence type="ECO:0000259" key="16">
    <source>
        <dbReference type="PROSITE" id="PS51066"/>
    </source>
</evidence>
<keyword evidence="14" id="KW-0326">Glycosidase</keyword>
<dbReference type="NCBIfam" id="NF002211">
    <property type="entry name" value="PRK01103.1"/>
    <property type="match status" value="1"/>
</dbReference>
<dbReference type="InterPro" id="IPR000214">
    <property type="entry name" value="Znf_DNA_glyclase/AP_lyase"/>
</dbReference>
<dbReference type="GO" id="GO:0003684">
    <property type="term" value="F:damaged DNA binding"/>
    <property type="evidence" value="ECO:0007669"/>
    <property type="project" value="InterPro"/>
</dbReference>
<keyword evidence="5" id="KW-0479">Metal-binding</keyword>
<dbReference type="CDD" id="cd08966">
    <property type="entry name" value="EcFpg-like_N"/>
    <property type="match status" value="1"/>
</dbReference>
<feature type="domain" description="Formamidopyrimidine-DNA glycosylase catalytic" evidence="17">
    <location>
        <begin position="5"/>
        <end position="117"/>
    </location>
</feature>
<dbReference type="Pfam" id="PF06831">
    <property type="entry name" value="H2TH"/>
    <property type="match status" value="1"/>
</dbReference>
<evidence type="ECO:0000256" key="10">
    <source>
        <dbReference type="ARBA" id="ARBA00023125"/>
    </source>
</evidence>
<evidence type="ECO:0000256" key="8">
    <source>
        <dbReference type="ARBA" id="ARBA00022801"/>
    </source>
</evidence>
<dbReference type="InterPro" id="IPR015886">
    <property type="entry name" value="H2TH_FPG"/>
</dbReference>
<keyword evidence="11" id="KW-0234">DNA repair</keyword>
<dbReference type="InterPro" id="IPR020629">
    <property type="entry name" value="FPG_Glyclase"/>
</dbReference>
<evidence type="ECO:0000256" key="15">
    <source>
        <dbReference type="ARBA" id="ARBA00044632"/>
    </source>
</evidence>
<evidence type="ECO:0000256" key="6">
    <source>
        <dbReference type="ARBA" id="ARBA00022763"/>
    </source>
</evidence>
<dbReference type="GO" id="GO:0008270">
    <property type="term" value="F:zinc ion binding"/>
    <property type="evidence" value="ECO:0007669"/>
    <property type="project" value="UniProtKB-KW"/>
</dbReference>
<evidence type="ECO:0000256" key="5">
    <source>
        <dbReference type="ARBA" id="ARBA00022723"/>
    </source>
</evidence>
<reference evidence="18" key="1">
    <citation type="journal article" date="2013" name="Environ. Microbiol.">
        <title>Microbiota from the distal guts of lean and obese adolescents exhibit partial functional redundancy besides clear differences in community structure.</title>
        <authorList>
            <person name="Ferrer M."/>
            <person name="Ruiz A."/>
            <person name="Lanza F."/>
            <person name="Haange S.B."/>
            <person name="Oberbach A."/>
            <person name="Till H."/>
            <person name="Bargiela R."/>
            <person name="Campoy C."/>
            <person name="Segura M.T."/>
            <person name="Richter M."/>
            <person name="von Bergen M."/>
            <person name="Seifert J."/>
            <person name="Suarez A."/>
        </authorList>
    </citation>
    <scope>NUCLEOTIDE SEQUENCE</scope>
</reference>
<accession>K1S1V3</accession>
<dbReference type="EMBL" id="AJWZ01008227">
    <property type="protein sequence ID" value="EKC54697.1"/>
    <property type="molecule type" value="Genomic_DNA"/>
</dbReference>
<dbReference type="Gene3D" id="3.20.190.10">
    <property type="entry name" value="MutM-like, N-terminal"/>
    <property type="match status" value="1"/>
</dbReference>
<evidence type="ECO:0000256" key="11">
    <source>
        <dbReference type="ARBA" id="ARBA00023204"/>
    </source>
</evidence>
<keyword evidence="7" id="KW-0863">Zinc-finger</keyword>
<keyword evidence="8" id="KW-0378">Hydrolase</keyword>
<evidence type="ECO:0000259" key="17">
    <source>
        <dbReference type="PROSITE" id="PS51068"/>
    </source>
</evidence>
<evidence type="ECO:0000256" key="9">
    <source>
        <dbReference type="ARBA" id="ARBA00022833"/>
    </source>
</evidence>
<protein>
    <submittedName>
        <fullName evidence="18">Formamidopyrimidine-DNA glycosylase</fullName>
    </submittedName>
</protein>
<feature type="domain" description="FPG-type" evidence="16">
    <location>
        <begin position="241"/>
        <end position="275"/>
    </location>
</feature>
<dbReference type="SUPFAM" id="SSF57716">
    <property type="entry name" value="Glucocorticoid receptor-like (DNA-binding domain)"/>
    <property type="match status" value="1"/>
</dbReference>
<organism evidence="18">
    <name type="scientific">human gut metagenome</name>
    <dbReference type="NCBI Taxonomy" id="408170"/>
    <lineage>
        <taxon>unclassified sequences</taxon>
        <taxon>metagenomes</taxon>
        <taxon>organismal metagenomes</taxon>
    </lineage>
</organism>
<dbReference type="InterPro" id="IPR035937">
    <property type="entry name" value="FPG_N"/>
</dbReference>
<dbReference type="SUPFAM" id="SSF46946">
    <property type="entry name" value="S13-like H2TH domain"/>
    <property type="match status" value="1"/>
</dbReference>
<evidence type="ECO:0000256" key="1">
    <source>
        <dbReference type="ARBA" id="ARBA00001668"/>
    </source>
</evidence>
<evidence type="ECO:0000256" key="12">
    <source>
        <dbReference type="ARBA" id="ARBA00023239"/>
    </source>
</evidence>
<dbReference type="InterPro" id="IPR012319">
    <property type="entry name" value="FPG_cat"/>
</dbReference>
<name>K1S1V3_9ZZZZ</name>
<comment type="catalytic activity">
    <reaction evidence="15">
        <text>2'-deoxyribonucleotide-(2'-deoxyribose 5'-phosphate)-2'-deoxyribonucleotide-DNA = a 3'-end 2'-deoxyribonucleotide-(2,3-dehydro-2,3-deoxyribose 5'-phosphate)-DNA + a 5'-end 5'-phospho-2'-deoxyribonucleoside-DNA + H(+)</text>
        <dbReference type="Rhea" id="RHEA:66592"/>
        <dbReference type="Rhea" id="RHEA-COMP:13180"/>
        <dbReference type="Rhea" id="RHEA-COMP:16897"/>
        <dbReference type="Rhea" id="RHEA-COMP:17067"/>
        <dbReference type="ChEBI" id="CHEBI:15378"/>
        <dbReference type="ChEBI" id="CHEBI:136412"/>
        <dbReference type="ChEBI" id="CHEBI:157695"/>
        <dbReference type="ChEBI" id="CHEBI:167181"/>
        <dbReference type="EC" id="4.2.99.18"/>
    </reaction>
</comment>
<sequence length="275" mass="31551">MNTMPEKPEVMTVVKNLIPRIVGKRITDCAIYWDNIIASPTPKEFKKKIIGQKINSITTRGKFIVIELDDYSLLIHLRMEGKFFFRNKGDEITKHEHVEFILDDEISFRYHDVRKFGKMYLIPKEDTYKVKPLSELGKEFYDDITEDYLFDKIHKLKLPIKTILLNQNIICGIGNIYDDEILFKSGISPMRRGCDISRNECLTIINNAKIILSEAVKLGGTTIKSFTSSEGVHGLFQAKLNVHGKKNALCPTCNSQIIVTHINGRGTYYCPKCQK</sequence>
<dbReference type="PROSITE" id="PS51068">
    <property type="entry name" value="FPG_CAT"/>
    <property type="match status" value="1"/>
</dbReference>
<dbReference type="PANTHER" id="PTHR22993:SF9">
    <property type="entry name" value="FORMAMIDOPYRIMIDINE-DNA GLYCOSYLASE"/>
    <property type="match status" value="1"/>
</dbReference>
<comment type="subunit">
    <text evidence="4">Monomer.</text>
</comment>
<proteinExistence type="inferred from homology"/>
<dbReference type="PANTHER" id="PTHR22993">
    <property type="entry name" value="FORMAMIDOPYRIMIDINE-DNA GLYCOSYLASE"/>
    <property type="match status" value="1"/>
</dbReference>
<dbReference type="SMART" id="SM01232">
    <property type="entry name" value="H2TH"/>
    <property type="match status" value="1"/>
</dbReference>
<dbReference type="FunFam" id="1.10.8.50:FF:000003">
    <property type="entry name" value="Formamidopyrimidine-DNA glycosylase"/>
    <property type="match status" value="1"/>
</dbReference>
<keyword evidence="12" id="KW-0456">Lyase</keyword>
<keyword evidence="9" id="KW-0862">Zinc</keyword>
<evidence type="ECO:0000313" key="18">
    <source>
        <dbReference type="EMBL" id="EKC54697.1"/>
    </source>
</evidence>
<comment type="cofactor">
    <cofactor evidence="2">
        <name>Zn(2+)</name>
        <dbReference type="ChEBI" id="CHEBI:29105"/>
    </cofactor>
</comment>
<dbReference type="Gene3D" id="1.10.8.50">
    <property type="match status" value="1"/>
</dbReference>
<keyword evidence="13" id="KW-0511">Multifunctional enzyme</keyword>
<keyword evidence="10" id="KW-0238">DNA-binding</keyword>
<dbReference type="SMART" id="SM00898">
    <property type="entry name" value="Fapy_DNA_glyco"/>
    <property type="match status" value="1"/>
</dbReference>
<evidence type="ECO:0000256" key="2">
    <source>
        <dbReference type="ARBA" id="ARBA00001947"/>
    </source>
</evidence>
<evidence type="ECO:0000256" key="7">
    <source>
        <dbReference type="ARBA" id="ARBA00022771"/>
    </source>
</evidence>
<dbReference type="GO" id="GO:0034039">
    <property type="term" value="F:8-oxo-7,8-dihydroguanine DNA N-glycosylase activity"/>
    <property type="evidence" value="ECO:0007669"/>
    <property type="project" value="TreeGrafter"/>
</dbReference>
<dbReference type="SUPFAM" id="SSF81624">
    <property type="entry name" value="N-terminal domain of MutM-like DNA repair proteins"/>
    <property type="match status" value="1"/>
</dbReference>
<evidence type="ECO:0000256" key="14">
    <source>
        <dbReference type="ARBA" id="ARBA00023295"/>
    </source>
</evidence>
<dbReference type="AlphaFoldDB" id="K1S1V3"/>
<gene>
    <name evidence="18" type="ORF">OBE_11927</name>
</gene>
<comment type="caution">
    <text evidence="18">The sequence shown here is derived from an EMBL/GenBank/DDBJ whole genome shotgun (WGS) entry which is preliminary data.</text>
</comment>
<dbReference type="PROSITE" id="PS51066">
    <property type="entry name" value="ZF_FPG_2"/>
    <property type="match status" value="1"/>
</dbReference>
<dbReference type="GO" id="GO:0140078">
    <property type="term" value="F:class I DNA-(apurinic or apyrimidinic site) endonuclease activity"/>
    <property type="evidence" value="ECO:0007669"/>
    <property type="project" value="UniProtKB-EC"/>
</dbReference>
<dbReference type="Pfam" id="PF01149">
    <property type="entry name" value="Fapy_DNA_glyco"/>
    <property type="match status" value="1"/>
</dbReference>
<dbReference type="InterPro" id="IPR015887">
    <property type="entry name" value="DNA_glyclase_Znf_dom_DNA_BS"/>
</dbReference>
<dbReference type="GO" id="GO:0006284">
    <property type="term" value="P:base-excision repair"/>
    <property type="evidence" value="ECO:0007669"/>
    <property type="project" value="InterPro"/>
</dbReference>
<comment type="similarity">
    <text evidence="3">Belongs to the FPG family.</text>
</comment>
<keyword evidence="6" id="KW-0227">DNA damage</keyword>
<evidence type="ECO:0000256" key="3">
    <source>
        <dbReference type="ARBA" id="ARBA00009409"/>
    </source>
</evidence>
<dbReference type="NCBIfam" id="TIGR00577">
    <property type="entry name" value="fpg"/>
    <property type="match status" value="1"/>
</dbReference>
<dbReference type="PROSITE" id="PS01242">
    <property type="entry name" value="ZF_FPG_1"/>
    <property type="match status" value="1"/>
</dbReference>
<evidence type="ECO:0000256" key="4">
    <source>
        <dbReference type="ARBA" id="ARBA00011245"/>
    </source>
</evidence>
<evidence type="ECO:0000256" key="13">
    <source>
        <dbReference type="ARBA" id="ARBA00023268"/>
    </source>
</evidence>
<dbReference type="InterPro" id="IPR010979">
    <property type="entry name" value="Ribosomal_uS13-like_H2TH"/>
</dbReference>